<gene>
    <name evidence="2" type="ORF">HF325_005614</name>
</gene>
<sequence length="245" mass="27594">MVHSLYLKTAIFNEQNSARAILVENVKELVNQVFVTSVSREVAESHIGNENRNFSGTKHHGKNQISRKRAPINVHTLFGSLAMDVVSAFELGLEMSVNGAKEIEDWQLSLYEKAEKTYEKAEKTHEKHAKSGNPSTLESLLKQGLPVKKAYSNVGDNLIAGHDTTATQLTYMCYELSRPVHEKIQNALRQELSDAFGDPKTKELVIEDLATVEKLPFLDALVQETSVYTRQRLDQSHELFLQTIK</sequence>
<protein>
    <submittedName>
        <fullName evidence="2">Uncharacterized protein</fullName>
    </submittedName>
</protein>
<dbReference type="EMBL" id="JACBPP010000008">
    <property type="protein sequence ID" value="KAF7999765.1"/>
    <property type="molecule type" value="Genomic_DNA"/>
</dbReference>
<dbReference type="InterPro" id="IPR001128">
    <property type="entry name" value="Cyt_P450"/>
</dbReference>
<dbReference type="GO" id="GO:0005506">
    <property type="term" value="F:iron ion binding"/>
    <property type="evidence" value="ECO:0007669"/>
    <property type="project" value="InterPro"/>
</dbReference>
<keyword evidence="3" id="KW-1185">Reference proteome</keyword>
<dbReference type="AlphaFoldDB" id="A0A8H7GLN5"/>
<organism evidence="2 3">
    <name type="scientific">Metschnikowia pulcherrima</name>
    <dbReference type="NCBI Taxonomy" id="27326"/>
    <lineage>
        <taxon>Eukaryota</taxon>
        <taxon>Fungi</taxon>
        <taxon>Dikarya</taxon>
        <taxon>Ascomycota</taxon>
        <taxon>Saccharomycotina</taxon>
        <taxon>Pichiomycetes</taxon>
        <taxon>Metschnikowiaceae</taxon>
        <taxon>Metschnikowia</taxon>
    </lineage>
</organism>
<reference evidence="2" key="1">
    <citation type="submission" date="2020-10" db="EMBL/GenBank/DDBJ databases">
        <title>The Whole-Genome Sequence of Metschnikowia persimmonesis, a Novel Endophytic Yeast Species Isolated from Medicinal Plant Diospyros kaki Thumb.</title>
        <authorList>
            <person name="Rahmat E."/>
            <person name="Kang Y."/>
        </authorList>
    </citation>
    <scope>NUCLEOTIDE SEQUENCE</scope>
    <source>
        <strain evidence="2">KIOM G15050</strain>
    </source>
</reference>
<dbReference type="Gene3D" id="1.10.630.10">
    <property type="entry name" value="Cytochrome P450"/>
    <property type="match status" value="1"/>
</dbReference>
<proteinExistence type="inferred from homology"/>
<dbReference type="Pfam" id="PF00067">
    <property type="entry name" value="p450"/>
    <property type="match status" value="1"/>
</dbReference>
<dbReference type="SUPFAM" id="SSF48264">
    <property type="entry name" value="Cytochrome P450"/>
    <property type="match status" value="1"/>
</dbReference>
<dbReference type="PANTHER" id="PTHR24305:SF166">
    <property type="entry name" value="CYTOCHROME P450 12A4, MITOCHONDRIAL-RELATED"/>
    <property type="match status" value="1"/>
</dbReference>
<accession>A0A8H7GLN5</accession>
<name>A0A8H7GLN5_9ASCO</name>
<dbReference type="OrthoDB" id="1470350at2759"/>
<evidence type="ECO:0000256" key="1">
    <source>
        <dbReference type="ARBA" id="ARBA00010617"/>
    </source>
</evidence>
<evidence type="ECO:0000313" key="2">
    <source>
        <dbReference type="EMBL" id="KAF7999765.1"/>
    </source>
</evidence>
<evidence type="ECO:0000313" key="3">
    <source>
        <dbReference type="Proteomes" id="UP000649328"/>
    </source>
</evidence>
<dbReference type="PANTHER" id="PTHR24305">
    <property type="entry name" value="CYTOCHROME P450"/>
    <property type="match status" value="1"/>
</dbReference>
<comment type="caution">
    <text evidence="2">The sequence shown here is derived from an EMBL/GenBank/DDBJ whole genome shotgun (WGS) entry which is preliminary data.</text>
</comment>
<dbReference type="InterPro" id="IPR036396">
    <property type="entry name" value="Cyt_P450_sf"/>
</dbReference>
<dbReference type="GO" id="GO:0016705">
    <property type="term" value="F:oxidoreductase activity, acting on paired donors, with incorporation or reduction of molecular oxygen"/>
    <property type="evidence" value="ECO:0007669"/>
    <property type="project" value="InterPro"/>
</dbReference>
<dbReference type="GO" id="GO:0020037">
    <property type="term" value="F:heme binding"/>
    <property type="evidence" value="ECO:0007669"/>
    <property type="project" value="InterPro"/>
</dbReference>
<dbReference type="InterPro" id="IPR050121">
    <property type="entry name" value="Cytochrome_P450_monoxygenase"/>
</dbReference>
<comment type="similarity">
    <text evidence="1">Belongs to the cytochrome P450 family.</text>
</comment>
<dbReference type="GO" id="GO:0004497">
    <property type="term" value="F:monooxygenase activity"/>
    <property type="evidence" value="ECO:0007669"/>
    <property type="project" value="InterPro"/>
</dbReference>
<dbReference type="Proteomes" id="UP000649328">
    <property type="component" value="Unassembled WGS sequence"/>
</dbReference>